<protein>
    <recommendedName>
        <fullName evidence="4">SprT-like domain-containing protein</fullName>
    </recommendedName>
</protein>
<evidence type="ECO:0000313" key="3">
    <source>
        <dbReference type="Proteomes" id="UP000614915"/>
    </source>
</evidence>
<proteinExistence type="predicted"/>
<reference evidence="2 3" key="1">
    <citation type="submission" date="2020-11" db="EMBL/GenBank/DDBJ databases">
        <title>Sequencing the genomes of 1000 actinobacteria strains.</title>
        <authorList>
            <person name="Klenk H.-P."/>
        </authorList>
    </citation>
    <scope>NUCLEOTIDE SEQUENCE [LARGE SCALE GENOMIC DNA]</scope>
    <source>
        <strain evidence="2 3">DSM 101692</strain>
    </source>
</reference>
<keyword evidence="3" id="KW-1185">Reference proteome</keyword>
<organism evidence="2 3">
    <name type="scientific">Micromonospora ureilytica</name>
    <dbReference type="NCBI Taxonomy" id="709868"/>
    <lineage>
        <taxon>Bacteria</taxon>
        <taxon>Bacillati</taxon>
        <taxon>Actinomycetota</taxon>
        <taxon>Actinomycetes</taxon>
        <taxon>Micromonosporales</taxon>
        <taxon>Micromonosporaceae</taxon>
        <taxon>Micromonospora</taxon>
    </lineage>
</organism>
<dbReference type="Proteomes" id="UP000614915">
    <property type="component" value="Unassembled WGS sequence"/>
</dbReference>
<evidence type="ECO:0000313" key="2">
    <source>
        <dbReference type="EMBL" id="MBG6069375.1"/>
    </source>
</evidence>
<dbReference type="NCBIfam" id="NF041638">
    <property type="entry name" value="QRL_CxxC_CxxC"/>
    <property type="match status" value="1"/>
</dbReference>
<gene>
    <name evidence="2" type="ORF">IW248_005662</name>
</gene>
<feature type="region of interest" description="Disordered" evidence="1">
    <location>
        <begin position="235"/>
        <end position="269"/>
    </location>
</feature>
<dbReference type="InterPro" id="IPR048142">
    <property type="entry name" value="QRL_CxxC_CxxC"/>
</dbReference>
<evidence type="ECO:0008006" key="4">
    <source>
        <dbReference type="Google" id="ProtNLM"/>
    </source>
</evidence>
<accession>A0ABS0JRA9</accession>
<name>A0ABS0JRA9_9ACTN</name>
<dbReference type="EMBL" id="JADOTX010000001">
    <property type="protein sequence ID" value="MBG6069375.1"/>
    <property type="molecule type" value="Genomic_DNA"/>
</dbReference>
<evidence type="ECO:0000256" key="1">
    <source>
        <dbReference type="SAM" id="MobiDB-lite"/>
    </source>
</evidence>
<sequence length="375" mass="40881">MSTAAQITDVTRTCQDSVSTAALVGALEAAWSAIRAQHTEVPAAVLVVGSGSPTKPSQSMKWGHFAALRWQAGDTQLPEILISGEGLSREPEAVFTTLLHEATHALADVRGIQDTSRQGRWHNKKFATLAAELGLSTTKDDKLGYSPCTLTDLTRARYRPSIAGLSVALRFYRHPEPTGEGKTRTNNNNGVSCECECPRKLRISKAAFEEGPIVCALCAAAFLPEDIDRDAYEHPTFATGSAPAGDDHDQDQADDDSEDPMVFYDPTGERYGLPTYPYKFAPGDLLTRRQLRARDLRPGGQDPAAQILWRRGKRIAYLYRLDLAVPKRTATPAQLAAIDKALTARRTCPDCGQVKPYYIPRRTGSCFDCTPGGSL</sequence>
<comment type="caution">
    <text evidence="2">The sequence shown here is derived from an EMBL/GenBank/DDBJ whole genome shotgun (WGS) entry which is preliminary data.</text>
</comment>